<dbReference type="AlphaFoldDB" id="A0A2G5EGE0"/>
<evidence type="ECO:0000313" key="2">
    <source>
        <dbReference type="Proteomes" id="UP000230069"/>
    </source>
</evidence>
<keyword evidence="2" id="KW-1185">Reference proteome</keyword>
<name>A0A2G5EGE0_AQUCA</name>
<organism evidence="1 2">
    <name type="scientific">Aquilegia coerulea</name>
    <name type="common">Rocky mountain columbine</name>
    <dbReference type="NCBI Taxonomy" id="218851"/>
    <lineage>
        <taxon>Eukaryota</taxon>
        <taxon>Viridiplantae</taxon>
        <taxon>Streptophyta</taxon>
        <taxon>Embryophyta</taxon>
        <taxon>Tracheophyta</taxon>
        <taxon>Spermatophyta</taxon>
        <taxon>Magnoliopsida</taxon>
        <taxon>Ranunculales</taxon>
        <taxon>Ranunculaceae</taxon>
        <taxon>Thalictroideae</taxon>
        <taxon>Aquilegia</taxon>
    </lineage>
</organism>
<evidence type="ECO:0000313" key="1">
    <source>
        <dbReference type="EMBL" id="PIA54818.1"/>
    </source>
</evidence>
<dbReference type="EMBL" id="KZ305026">
    <property type="protein sequence ID" value="PIA54818.1"/>
    <property type="molecule type" value="Genomic_DNA"/>
</dbReference>
<dbReference type="InParanoid" id="A0A2G5EGE0"/>
<gene>
    <name evidence="1" type="ORF">AQUCO_00901010v1</name>
</gene>
<reference evidence="1 2" key="1">
    <citation type="submission" date="2017-09" db="EMBL/GenBank/DDBJ databases">
        <title>WGS assembly of Aquilegia coerulea Goldsmith.</title>
        <authorList>
            <person name="Hodges S."/>
            <person name="Kramer E."/>
            <person name="Nordborg M."/>
            <person name="Tomkins J."/>
            <person name="Borevitz J."/>
            <person name="Derieg N."/>
            <person name="Yan J."/>
            <person name="Mihaltcheva S."/>
            <person name="Hayes R.D."/>
            <person name="Rokhsar D."/>
        </authorList>
    </citation>
    <scope>NUCLEOTIDE SEQUENCE [LARGE SCALE GENOMIC DNA]</scope>
    <source>
        <strain evidence="2">cv. Goldsmith</strain>
    </source>
</reference>
<sequence length="101" mass="11601">MCDLSISFIYATGSRQGMFHLDGYKLLLFIIFNATGWSWSNTDHILHFCLMHAWILNLKLFNSSVYLNTSLFCSLDHLIINTNLKENERHEGGVAQFTAND</sequence>
<accession>A0A2G5EGE0</accession>
<protein>
    <submittedName>
        <fullName evidence="1">Uncharacterized protein</fullName>
    </submittedName>
</protein>
<dbReference type="Proteomes" id="UP000230069">
    <property type="component" value="Unassembled WGS sequence"/>
</dbReference>
<proteinExistence type="predicted"/>